<keyword evidence="5 7" id="KW-0472">Membrane</keyword>
<dbReference type="CDD" id="cd17321">
    <property type="entry name" value="MFS_MMR_MDR_like"/>
    <property type="match status" value="1"/>
</dbReference>
<evidence type="ECO:0000256" key="5">
    <source>
        <dbReference type="ARBA" id="ARBA00023136"/>
    </source>
</evidence>
<feature type="transmembrane region" description="Helical" evidence="7">
    <location>
        <begin position="577"/>
        <end position="595"/>
    </location>
</feature>
<dbReference type="PROSITE" id="PS50850">
    <property type="entry name" value="MFS"/>
    <property type="match status" value="1"/>
</dbReference>
<reference evidence="9 10" key="1">
    <citation type="submission" date="2013-07" db="EMBL/GenBank/DDBJ databases">
        <title>The Genome Sequence of Cryptococcus heveanensis BCC8398.</title>
        <authorList>
            <consortium name="The Broad Institute Genome Sequencing Platform"/>
            <person name="Cuomo C."/>
            <person name="Litvintseva A."/>
            <person name="Chen Y."/>
            <person name="Heitman J."/>
            <person name="Sun S."/>
            <person name="Springer D."/>
            <person name="Dromer F."/>
            <person name="Young S.K."/>
            <person name="Zeng Q."/>
            <person name="Gargeya S."/>
            <person name="Fitzgerald M."/>
            <person name="Abouelleil A."/>
            <person name="Alvarado L."/>
            <person name="Berlin A.M."/>
            <person name="Chapman S.B."/>
            <person name="Dewar J."/>
            <person name="Goldberg J."/>
            <person name="Griggs A."/>
            <person name="Gujja S."/>
            <person name="Hansen M."/>
            <person name="Howarth C."/>
            <person name="Imamovic A."/>
            <person name="Larimer J."/>
            <person name="McCowan C."/>
            <person name="Murphy C."/>
            <person name="Pearson M."/>
            <person name="Priest M."/>
            <person name="Roberts A."/>
            <person name="Saif S."/>
            <person name="Shea T."/>
            <person name="Sykes S."/>
            <person name="Wortman J."/>
            <person name="Nusbaum C."/>
            <person name="Birren B."/>
        </authorList>
    </citation>
    <scope>NUCLEOTIDE SEQUENCE [LARGE SCALE GENOMIC DNA]</scope>
    <source>
        <strain evidence="9 10">BCC8398</strain>
    </source>
</reference>
<sequence>MSRGQLEQPAFERNNTVESNMSSASSPGLSPSPNRTYVDLTSLAAKAENGDKIISSSAKPSPTFDREMTLSGEEPTEKSLNDIENVNGDGDGNGDARSLGRQRSRVVDAGAEERGDVENVDDGAEIKLSQKRKWFLLAIFSLAQYLDIASYAGIFVFTDAILVDLDILFEASSWVITAYSVTFAAFLLFWGRFSDLYSAKPVFAYGFLLLGVLNLIISFMTNKYAYFIFRAISGIAGAATIPSAFRLILAIFEPSELNVALTLFGLSGAFANVTGLVLAGFFGFITAGGQQASWRWFFRMIAIICVPFAFAALALVPKTRGDKATECSPRDKFKRLDLVGSFLMLIAIILLILGLTLGASYGWKKAGFLVPFLLSWPLFVAFFVWEARLPEGYALIPSSFWKIPNMTLMIVFALGIYPWWAVNQLPFVERSLTIYGETPIIAAVRMLPQGIAALAVAVVIPPLLQRLGHAKWPIAAGSVLGAVAFLLMIFNRGKIGTEYWRWLFPAYVVGSGAYMAAFLGTNITVMTSVPPAMSGVAGAMLQVSLQVGAVLGLSVQAGLLTIKPGSLSNYANVQASFWFQFGWTALNALIIIVFFRPGKAAPGSAAAAKLEGKEAPAAVMAH</sequence>
<dbReference type="AlphaFoldDB" id="A0A1B9GNX2"/>
<organism evidence="9 10">
    <name type="scientific">Kwoniella heveanensis BCC8398</name>
    <dbReference type="NCBI Taxonomy" id="1296120"/>
    <lineage>
        <taxon>Eukaryota</taxon>
        <taxon>Fungi</taxon>
        <taxon>Dikarya</taxon>
        <taxon>Basidiomycota</taxon>
        <taxon>Agaricomycotina</taxon>
        <taxon>Tremellomycetes</taxon>
        <taxon>Tremellales</taxon>
        <taxon>Cryptococcaceae</taxon>
        <taxon>Kwoniella</taxon>
    </lineage>
</organism>
<dbReference type="Gene3D" id="1.20.1720.10">
    <property type="entry name" value="Multidrug resistance protein D"/>
    <property type="match status" value="1"/>
</dbReference>
<dbReference type="Pfam" id="PF07690">
    <property type="entry name" value="MFS_1"/>
    <property type="match status" value="1"/>
</dbReference>
<comment type="subcellular location">
    <subcellularLocation>
        <location evidence="1">Membrane</location>
        <topology evidence="1">Multi-pass membrane protein</topology>
    </subcellularLocation>
</comment>
<evidence type="ECO:0000256" key="1">
    <source>
        <dbReference type="ARBA" id="ARBA00004141"/>
    </source>
</evidence>
<dbReference type="EMBL" id="KV700129">
    <property type="protein sequence ID" value="OCF32711.1"/>
    <property type="molecule type" value="Genomic_DNA"/>
</dbReference>
<feature type="transmembrane region" description="Helical" evidence="7">
    <location>
        <begin position="472"/>
        <end position="490"/>
    </location>
</feature>
<feature type="transmembrane region" description="Helical" evidence="7">
    <location>
        <begin position="502"/>
        <end position="525"/>
    </location>
</feature>
<name>A0A1B9GNX2_9TREE</name>
<evidence type="ECO:0000256" key="6">
    <source>
        <dbReference type="SAM" id="MobiDB-lite"/>
    </source>
</evidence>
<keyword evidence="3 7" id="KW-0812">Transmembrane</keyword>
<evidence type="ECO:0000256" key="3">
    <source>
        <dbReference type="ARBA" id="ARBA00022692"/>
    </source>
</evidence>
<keyword evidence="10" id="KW-1185">Reference proteome</keyword>
<dbReference type="InterPro" id="IPR036259">
    <property type="entry name" value="MFS_trans_sf"/>
</dbReference>
<feature type="transmembrane region" description="Helical" evidence="7">
    <location>
        <begin position="537"/>
        <end position="557"/>
    </location>
</feature>
<evidence type="ECO:0000256" key="2">
    <source>
        <dbReference type="ARBA" id="ARBA00022448"/>
    </source>
</evidence>
<dbReference type="Gene3D" id="1.20.1250.20">
    <property type="entry name" value="MFS general substrate transporter like domains"/>
    <property type="match status" value="1"/>
</dbReference>
<feature type="region of interest" description="Disordered" evidence="6">
    <location>
        <begin position="1"/>
        <end position="114"/>
    </location>
</feature>
<evidence type="ECO:0000313" key="9">
    <source>
        <dbReference type="EMBL" id="OCF32711.1"/>
    </source>
</evidence>
<dbReference type="GO" id="GO:0016020">
    <property type="term" value="C:membrane"/>
    <property type="evidence" value="ECO:0007669"/>
    <property type="project" value="UniProtKB-SubCell"/>
</dbReference>
<protein>
    <submittedName>
        <fullName evidence="9">Efflux protein EncT</fullName>
    </submittedName>
</protein>
<dbReference type="OrthoDB" id="440755at2759"/>
<gene>
    <name evidence="9" type="ORF">I316_05632</name>
</gene>
<reference evidence="10" key="2">
    <citation type="submission" date="2013-12" db="EMBL/GenBank/DDBJ databases">
        <title>Evolution of pathogenesis and genome organization in the Tremellales.</title>
        <authorList>
            <person name="Cuomo C."/>
            <person name="Litvintseva A."/>
            <person name="Heitman J."/>
            <person name="Chen Y."/>
            <person name="Sun S."/>
            <person name="Springer D."/>
            <person name="Dromer F."/>
            <person name="Young S."/>
            <person name="Zeng Q."/>
            <person name="Chapman S."/>
            <person name="Gujja S."/>
            <person name="Saif S."/>
            <person name="Birren B."/>
        </authorList>
    </citation>
    <scope>NUCLEOTIDE SEQUENCE [LARGE SCALE GENOMIC DNA]</scope>
    <source>
        <strain evidence="10">BCC8398</strain>
    </source>
</reference>
<dbReference type="PANTHER" id="PTHR42718:SF9">
    <property type="entry name" value="MAJOR FACILITATOR SUPERFAMILY MULTIDRUG TRANSPORTER MFSC"/>
    <property type="match status" value="1"/>
</dbReference>
<feature type="transmembrane region" description="Helical" evidence="7">
    <location>
        <begin position="227"/>
        <end position="249"/>
    </location>
</feature>
<feature type="domain" description="Major facilitator superfamily (MFS) profile" evidence="8">
    <location>
        <begin position="136"/>
        <end position="600"/>
    </location>
</feature>
<dbReference type="STRING" id="1296120.A0A1B9GNX2"/>
<dbReference type="InterPro" id="IPR011701">
    <property type="entry name" value="MFS"/>
</dbReference>
<keyword evidence="4 7" id="KW-1133">Transmembrane helix</keyword>
<evidence type="ECO:0000256" key="7">
    <source>
        <dbReference type="SAM" id="Phobius"/>
    </source>
</evidence>
<dbReference type="GO" id="GO:0022857">
    <property type="term" value="F:transmembrane transporter activity"/>
    <property type="evidence" value="ECO:0007669"/>
    <property type="project" value="InterPro"/>
</dbReference>
<feature type="transmembrane region" description="Helical" evidence="7">
    <location>
        <begin position="338"/>
        <end position="362"/>
    </location>
</feature>
<dbReference type="Proteomes" id="UP000092666">
    <property type="component" value="Unassembled WGS sequence"/>
</dbReference>
<feature type="compositionally biased region" description="Low complexity" evidence="6">
    <location>
        <begin position="19"/>
        <end position="33"/>
    </location>
</feature>
<feature type="transmembrane region" description="Helical" evidence="7">
    <location>
        <begin position="167"/>
        <end position="190"/>
    </location>
</feature>
<keyword evidence="2" id="KW-0813">Transport</keyword>
<feature type="transmembrane region" description="Helical" evidence="7">
    <location>
        <begin position="368"/>
        <end position="387"/>
    </location>
</feature>
<dbReference type="SUPFAM" id="SSF103473">
    <property type="entry name" value="MFS general substrate transporter"/>
    <property type="match status" value="2"/>
</dbReference>
<feature type="transmembrane region" description="Helical" evidence="7">
    <location>
        <begin position="261"/>
        <end position="284"/>
    </location>
</feature>
<evidence type="ECO:0000313" key="10">
    <source>
        <dbReference type="Proteomes" id="UP000092666"/>
    </source>
</evidence>
<dbReference type="PANTHER" id="PTHR42718">
    <property type="entry name" value="MAJOR FACILITATOR SUPERFAMILY MULTIDRUG TRANSPORTER MFSC"/>
    <property type="match status" value="1"/>
</dbReference>
<feature type="transmembrane region" description="Helical" evidence="7">
    <location>
        <begin position="202"/>
        <end position="221"/>
    </location>
</feature>
<accession>A0A1B9GNX2</accession>
<evidence type="ECO:0000259" key="8">
    <source>
        <dbReference type="PROSITE" id="PS50850"/>
    </source>
</evidence>
<evidence type="ECO:0000256" key="4">
    <source>
        <dbReference type="ARBA" id="ARBA00022989"/>
    </source>
</evidence>
<feature type="transmembrane region" description="Helical" evidence="7">
    <location>
        <begin position="399"/>
        <end position="420"/>
    </location>
</feature>
<proteinExistence type="predicted"/>
<dbReference type="InterPro" id="IPR020846">
    <property type="entry name" value="MFS_dom"/>
</dbReference>
<feature type="transmembrane region" description="Helical" evidence="7">
    <location>
        <begin position="296"/>
        <end position="317"/>
    </location>
</feature>
<feature type="transmembrane region" description="Helical" evidence="7">
    <location>
        <begin position="134"/>
        <end position="155"/>
    </location>
</feature>